<dbReference type="Proteomes" id="UP000515140">
    <property type="component" value="Unplaced"/>
</dbReference>
<evidence type="ECO:0000313" key="2">
    <source>
        <dbReference type="Proteomes" id="UP000515140"/>
    </source>
</evidence>
<dbReference type="GeneID" id="110200181"/>
<accession>A0A6P5JCD0</accession>
<evidence type="ECO:0000313" key="3">
    <source>
        <dbReference type="RefSeq" id="XP_020831023.1"/>
    </source>
</evidence>
<dbReference type="KEGG" id="pcw:110200181"/>
<proteinExistence type="predicted"/>
<evidence type="ECO:0000256" key="1">
    <source>
        <dbReference type="SAM" id="MobiDB-lite"/>
    </source>
</evidence>
<dbReference type="RefSeq" id="XP_020831023.1">
    <property type="nucleotide sequence ID" value="XM_020975364.1"/>
</dbReference>
<feature type="region of interest" description="Disordered" evidence="1">
    <location>
        <begin position="210"/>
        <end position="236"/>
    </location>
</feature>
<gene>
    <name evidence="3" type="primary">LOC110200181</name>
</gene>
<organism evidence="2 3">
    <name type="scientific">Phascolarctos cinereus</name>
    <name type="common">Koala</name>
    <dbReference type="NCBI Taxonomy" id="38626"/>
    <lineage>
        <taxon>Eukaryota</taxon>
        <taxon>Metazoa</taxon>
        <taxon>Chordata</taxon>
        <taxon>Craniata</taxon>
        <taxon>Vertebrata</taxon>
        <taxon>Euteleostomi</taxon>
        <taxon>Mammalia</taxon>
        <taxon>Metatheria</taxon>
        <taxon>Diprotodontia</taxon>
        <taxon>Phascolarctidae</taxon>
        <taxon>Phascolarctos</taxon>
    </lineage>
</organism>
<reference evidence="3" key="1">
    <citation type="submission" date="2025-08" db="UniProtKB">
        <authorList>
            <consortium name="RefSeq"/>
        </authorList>
    </citation>
    <scope>IDENTIFICATION</scope>
    <source>
        <tissue evidence="3">Spleen</tissue>
    </source>
</reference>
<keyword evidence="2" id="KW-1185">Reference proteome</keyword>
<sequence>MPLAWRWTVPPPTVPPLPRLPMRPPQQGPQHAGHLPCFLPTSPVHPGCPPGTLPFLLRTGLSPLSGDAPGTPSALAPWAATSVPDWRHRPGLSLSSLHLFSSLFLPLLSSPFPLPISPLRLSGMSLFPVTPAMVLTAQDLRCELQKCPCGRGSQSPLPSKRPWIQEKRSAPVNEDGLLPEWDSLPLCREPKARFSFGVFQGKVILAVERGNRPETRRATSRQPGPQGEVEPSSSLLPSPKIQLNTQIQPFAQSCHFHLQSISHFSAGMEVRKTWIQIPLKTLVSCVTLAK</sequence>
<dbReference type="InParanoid" id="A0A6P5JCD0"/>
<name>A0A6P5JCD0_PHACI</name>
<dbReference type="AlphaFoldDB" id="A0A6P5JCD0"/>
<protein>
    <submittedName>
        <fullName evidence="3">Uncharacterized protein LOC110200181</fullName>
    </submittedName>
</protein>